<dbReference type="SUPFAM" id="SSF47336">
    <property type="entry name" value="ACP-like"/>
    <property type="match status" value="1"/>
</dbReference>
<evidence type="ECO:0000313" key="4">
    <source>
        <dbReference type="EMBL" id="QQD72519.1"/>
    </source>
</evidence>
<reference evidence="2" key="2">
    <citation type="submission" date="2014-07" db="EMBL/GenBank/DDBJ databases">
        <title>Initial genome analysis of the psychrotolerant acidophile Acidithiobacillus ferrivorans CF27: insights into iron and sulfur oxidation pathways and into biofilm formation.</title>
        <authorList>
            <person name="Talla E."/>
            <person name="Hedrich S."/>
            <person name="Mangenot S."/>
            <person name="Ji B."/>
            <person name="Johnson D.B."/>
            <person name="Barbe V."/>
            <person name="Bonnefoy V."/>
        </authorList>
    </citation>
    <scope>NUCLEOTIDE SEQUENCE [LARGE SCALE GENOMIC DNA]</scope>
    <source>
        <strain evidence="2">CF27</strain>
    </source>
</reference>
<keyword evidence="7" id="KW-1185">Reference proteome</keyword>
<dbReference type="EMBL" id="CP059488">
    <property type="protein sequence ID" value="QQD72519.1"/>
    <property type="molecule type" value="Genomic_DNA"/>
</dbReference>
<dbReference type="EMBL" id="CCCS020000002">
    <property type="protein sequence ID" value="CDQ08705.1"/>
    <property type="molecule type" value="Genomic_DNA"/>
</dbReference>
<dbReference type="Proteomes" id="UP000093129">
    <property type="component" value="Unassembled WGS sequence"/>
</dbReference>
<dbReference type="Proteomes" id="UP000193925">
    <property type="component" value="Chromosome AFERRI"/>
</dbReference>
<evidence type="ECO:0000259" key="1">
    <source>
        <dbReference type="PROSITE" id="PS50075"/>
    </source>
</evidence>
<dbReference type="Gene3D" id="1.10.1200.10">
    <property type="entry name" value="ACP-like"/>
    <property type="match status" value="1"/>
</dbReference>
<evidence type="ECO:0000313" key="2">
    <source>
        <dbReference type="EMBL" id="CDQ08705.1"/>
    </source>
</evidence>
<dbReference type="InterPro" id="IPR009081">
    <property type="entry name" value="PP-bd_ACP"/>
</dbReference>
<gene>
    <name evidence="2" type="ORF">AFERRI_100140</name>
    <name evidence="5" type="ORF">AFERRI_50110</name>
    <name evidence="3" type="ORF">BBC27_02440</name>
    <name evidence="4" type="ORF">H2515_14245</name>
</gene>
<evidence type="ECO:0000313" key="3">
    <source>
        <dbReference type="EMBL" id="OCB01718.1"/>
    </source>
</evidence>
<dbReference type="AlphaFoldDB" id="A0A060UJL7"/>
<dbReference type="EMBL" id="MASQ01000128">
    <property type="protein sequence ID" value="OCB01718.1"/>
    <property type="molecule type" value="Genomic_DNA"/>
</dbReference>
<proteinExistence type="predicted"/>
<dbReference type="InterPro" id="IPR036736">
    <property type="entry name" value="ACP-like_sf"/>
</dbReference>
<reference evidence="5 7" key="4">
    <citation type="submission" date="2017-03" db="EMBL/GenBank/DDBJ databases">
        <authorList>
            <person name="Regsiter A."/>
            <person name="William W."/>
        </authorList>
    </citation>
    <scope>NUCLEOTIDE SEQUENCE [LARGE SCALE GENOMIC DNA]</scope>
    <source>
        <strain evidence="5">PRJEB5721</strain>
    </source>
</reference>
<protein>
    <submittedName>
        <fullName evidence="2 3">Acyl carrier protein</fullName>
    </submittedName>
</protein>
<accession>A0A060UJL7</accession>
<dbReference type="PROSITE" id="PS50075">
    <property type="entry name" value="CARRIER"/>
    <property type="match status" value="1"/>
</dbReference>
<dbReference type="NCBIfam" id="NF006617">
    <property type="entry name" value="PRK09184.1"/>
    <property type="match status" value="1"/>
</dbReference>
<reference evidence="4 8" key="5">
    <citation type="submission" date="2020-07" db="EMBL/GenBank/DDBJ databases">
        <title>Complete genome sequence analysis of Acidithiobacillus ferrivorans XJFY6S-08 reveals extreme environmental adaptation to alpine acid mine drainage.</title>
        <authorList>
            <person name="Yan L."/>
            <person name="Ni Y."/>
        </authorList>
    </citation>
    <scope>NUCLEOTIDE SEQUENCE [LARGE SCALE GENOMIC DNA]</scope>
    <source>
        <strain evidence="4 8">XJFY6S-08</strain>
    </source>
</reference>
<evidence type="ECO:0000313" key="7">
    <source>
        <dbReference type="Proteomes" id="UP000193925"/>
    </source>
</evidence>
<dbReference type="RefSeq" id="WP_035190800.1">
    <property type="nucleotide sequence ID" value="NZ_CCCS020000002.1"/>
</dbReference>
<reference evidence="2" key="1">
    <citation type="submission" date="2014-03" db="EMBL/GenBank/DDBJ databases">
        <authorList>
            <person name="Genoscope - CEA"/>
        </authorList>
    </citation>
    <scope>NUCLEOTIDE SEQUENCE [LARGE SCALE GENOMIC DNA]</scope>
    <source>
        <strain evidence="2">CF27</strain>
    </source>
</reference>
<dbReference type="Pfam" id="PF00550">
    <property type="entry name" value="PP-binding"/>
    <property type="match status" value="1"/>
</dbReference>
<reference evidence="3 6" key="3">
    <citation type="submission" date="2016-07" db="EMBL/GenBank/DDBJ databases">
        <title>Draft genome of a psychrotolerant acidophile Acidithiobacillus ferrivorans strain YL15.</title>
        <authorList>
            <person name="Peng T."/>
            <person name="Ma L."/>
            <person name="Nan M."/>
            <person name="An N."/>
            <person name="Wang M."/>
            <person name="Qiu G."/>
            <person name="Zeng W."/>
        </authorList>
    </citation>
    <scope>NUCLEOTIDE SEQUENCE [LARGE SCALE GENOMIC DNA]</scope>
    <source>
        <strain evidence="3 6">YL15</strain>
    </source>
</reference>
<evidence type="ECO:0000313" key="6">
    <source>
        <dbReference type="Proteomes" id="UP000093129"/>
    </source>
</evidence>
<evidence type="ECO:0000313" key="8">
    <source>
        <dbReference type="Proteomes" id="UP000595420"/>
    </source>
</evidence>
<feature type="domain" description="Carrier" evidence="1">
    <location>
        <begin position="4"/>
        <end position="85"/>
    </location>
</feature>
<organism evidence="2">
    <name type="scientific">Acidithiobacillus ferrivorans</name>
    <dbReference type="NCBI Taxonomy" id="160808"/>
    <lineage>
        <taxon>Bacteria</taxon>
        <taxon>Pseudomonadati</taxon>
        <taxon>Pseudomonadota</taxon>
        <taxon>Acidithiobacillia</taxon>
        <taxon>Acidithiobacillales</taxon>
        <taxon>Acidithiobacillaceae</taxon>
        <taxon>Acidithiobacillus</taxon>
    </lineage>
</organism>
<dbReference type="EMBL" id="LT841305">
    <property type="protein sequence ID" value="SMH66909.1"/>
    <property type="molecule type" value="Genomic_DNA"/>
</dbReference>
<evidence type="ECO:0000313" key="5">
    <source>
        <dbReference type="EMBL" id="SMH66909.1"/>
    </source>
</evidence>
<dbReference type="Proteomes" id="UP000595420">
    <property type="component" value="Chromosome"/>
</dbReference>
<sequence>MALTPEEADLSRLIIKSLNLPGDPLQVDPEAPLYGGPLGLDSIDLLELSMVITKKYGVMLSGEGANKTEIFSCLRNLCNYVQNHQPG</sequence>
<name>A0A060UJL7_9PROT</name>